<organism evidence="2 3">
    <name type="scientific">Longimicrobium terrae</name>
    <dbReference type="NCBI Taxonomy" id="1639882"/>
    <lineage>
        <taxon>Bacteria</taxon>
        <taxon>Pseudomonadati</taxon>
        <taxon>Gemmatimonadota</taxon>
        <taxon>Longimicrobiia</taxon>
        <taxon>Longimicrobiales</taxon>
        <taxon>Longimicrobiaceae</taxon>
        <taxon>Longimicrobium</taxon>
    </lineage>
</organism>
<keyword evidence="1" id="KW-0472">Membrane</keyword>
<sequence>MAAPVSAVEEHPPFDCSACAARKEGERPDDDGRCAACRGSLIRRSSQWAWVPAAVIAAGYLWLLFVWGLLESTAMVFFLALGAGIAFVAYKIARRIAFDLLVTRGNRARNH</sequence>
<accession>A0A841GP87</accession>
<keyword evidence="1" id="KW-0812">Transmembrane</keyword>
<protein>
    <submittedName>
        <fullName evidence="2">Uncharacterized protein</fullName>
    </submittedName>
</protein>
<gene>
    <name evidence="2" type="ORF">HNQ61_000341</name>
</gene>
<dbReference type="RefSeq" id="WP_170031057.1">
    <property type="nucleotide sequence ID" value="NZ_JABDTL010000001.1"/>
</dbReference>
<dbReference type="AlphaFoldDB" id="A0A841GP87"/>
<reference evidence="2 3" key="1">
    <citation type="submission" date="2020-08" db="EMBL/GenBank/DDBJ databases">
        <title>Genomic Encyclopedia of Type Strains, Phase IV (KMG-IV): sequencing the most valuable type-strain genomes for metagenomic binning, comparative biology and taxonomic classification.</title>
        <authorList>
            <person name="Goeker M."/>
        </authorList>
    </citation>
    <scope>NUCLEOTIDE SEQUENCE [LARGE SCALE GENOMIC DNA]</scope>
    <source>
        <strain evidence="2 3">DSM 29007</strain>
    </source>
</reference>
<evidence type="ECO:0000256" key="1">
    <source>
        <dbReference type="SAM" id="Phobius"/>
    </source>
</evidence>
<evidence type="ECO:0000313" key="2">
    <source>
        <dbReference type="EMBL" id="MBB6068730.1"/>
    </source>
</evidence>
<comment type="caution">
    <text evidence="2">The sequence shown here is derived from an EMBL/GenBank/DDBJ whole genome shotgun (WGS) entry which is preliminary data.</text>
</comment>
<feature type="transmembrane region" description="Helical" evidence="1">
    <location>
        <begin position="74"/>
        <end position="93"/>
    </location>
</feature>
<keyword evidence="1" id="KW-1133">Transmembrane helix</keyword>
<keyword evidence="3" id="KW-1185">Reference proteome</keyword>
<dbReference type="EMBL" id="JACHIA010000001">
    <property type="protein sequence ID" value="MBB6068730.1"/>
    <property type="molecule type" value="Genomic_DNA"/>
</dbReference>
<dbReference type="Proteomes" id="UP000582837">
    <property type="component" value="Unassembled WGS sequence"/>
</dbReference>
<evidence type="ECO:0000313" key="3">
    <source>
        <dbReference type="Proteomes" id="UP000582837"/>
    </source>
</evidence>
<feature type="transmembrane region" description="Helical" evidence="1">
    <location>
        <begin position="48"/>
        <end position="68"/>
    </location>
</feature>
<proteinExistence type="predicted"/>
<name>A0A841GP87_9BACT</name>